<keyword evidence="2" id="KW-1185">Reference proteome</keyword>
<dbReference type="EMBL" id="VIGI01000012">
    <property type="protein sequence ID" value="KAB8293369.1"/>
    <property type="molecule type" value="Genomic_DNA"/>
</dbReference>
<sequence>MFEWMDGGWTVEGVDTSTQRAIKISVICYAMLCYAMLWCSIEVVQGKARCVDWKTIDSAARVCYYHHLSEETGLFGNRNKLPFEYSCTAHTKHTTLYQIYQFGNLTRDKGKGKGKDTGKETDKEGKYISSSIRLLIQQPITTNLSSNTSTSLTKTLLCEKVQKYIISTIYIAGLRIYKAIEITRDYTRLLLRGRGLLHWGYFEGIVTSTHLGRGEEKGRGRRNASSILYIQRQKHTYLDTVQLHTSVRV</sequence>
<name>A0A5N6JWP3_MONLA</name>
<comment type="caution">
    <text evidence="1">The sequence shown here is derived from an EMBL/GenBank/DDBJ whole genome shotgun (WGS) entry which is preliminary data.</text>
</comment>
<organism evidence="1 2">
    <name type="scientific">Monilinia laxa</name>
    <name type="common">Brown rot fungus</name>
    <name type="synonym">Sclerotinia laxa</name>
    <dbReference type="NCBI Taxonomy" id="61186"/>
    <lineage>
        <taxon>Eukaryota</taxon>
        <taxon>Fungi</taxon>
        <taxon>Dikarya</taxon>
        <taxon>Ascomycota</taxon>
        <taxon>Pezizomycotina</taxon>
        <taxon>Leotiomycetes</taxon>
        <taxon>Helotiales</taxon>
        <taxon>Sclerotiniaceae</taxon>
        <taxon>Monilinia</taxon>
    </lineage>
</organism>
<dbReference type="Proteomes" id="UP000326757">
    <property type="component" value="Unassembled WGS sequence"/>
</dbReference>
<evidence type="ECO:0000313" key="2">
    <source>
        <dbReference type="Proteomes" id="UP000326757"/>
    </source>
</evidence>
<reference evidence="1 2" key="1">
    <citation type="submission" date="2019-06" db="EMBL/GenBank/DDBJ databases">
        <title>Genome Sequence of the Brown Rot Fungal Pathogen Monilinia laxa.</title>
        <authorList>
            <person name="De Miccolis Angelini R.M."/>
            <person name="Landi L."/>
            <person name="Abate D."/>
            <person name="Pollastro S."/>
            <person name="Romanazzi G."/>
            <person name="Faretra F."/>
        </authorList>
    </citation>
    <scope>NUCLEOTIDE SEQUENCE [LARGE SCALE GENOMIC DNA]</scope>
    <source>
        <strain evidence="1 2">Mlax316</strain>
    </source>
</reference>
<proteinExistence type="predicted"/>
<accession>A0A5N6JWP3</accession>
<evidence type="ECO:0000313" key="1">
    <source>
        <dbReference type="EMBL" id="KAB8293369.1"/>
    </source>
</evidence>
<dbReference type="AlphaFoldDB" id="A0A5N6JWP3"/>
<protein>
    <submittedName>
        <fullName evidence="1">Uncharacterized protein</fullName>
    </submittedName>
</protein>
<gene>
    <name evidence="1" type="ORF">EYC80_007690</name>
</gene>